<protein>
    <submittedName>
        <fullName evidence="4">UPF0488 protein C8orf33 homolog isoform X1</fullName>
    </submittedName>
</protein>
<accession>A0AA97K3W7</accession>
<reference evidence="4" key="1">
    <citation type="submission" date="2025-08" db="UniProtKB">
        <authorList>
            <consortium name="RefSeq"/>
        </authorList>
    </citation>
    <scope>IDENTIFICATION</scope>
    <source>
        <tissue evidence="4">Blood</tissue>
    </source>
</reference>
<feature type="compositionally biased region" description="Basic and acidic residues" evidence="2">
    <location>
        <begin position="198"/>
        <end position="218"/>
    </location>
</feature>
<dbReference type="PANTHER" id="PTHR13602:SF2">
    <property type="entry name" value="UPF0488 PROTEIN C8ORF33"/>
    <property type="match status" value="1"/>
</dbReference>
<feature type="compositionally biased region" description="Basic and acidic residues" evidence="2">
    <location>
        <begin position="288"/>
        <end position="303"/>
    </location>
</feature>
<dbReference type="CTD" id="106841957"/>
<dbReference type="PANTHER" id="PTHR13602">
    <property type="entry name" value="UPF0488 PROTEIN C8ORF33"/>
    <property type="match status" value="1"/>
</dbReference>
<evidence type="ECO:0000256" key="2">
    <source>
        <dbReference type="SAM" id="MobiDB-lite"/>
    </source>
</evidence>
<comment type="similarity">
    <text evidence="1">Belongs to the UPF0488 family.</text>
</comment>
<proteinExistence type="inferred from homology"/>
<dbReference type="Proteomes" id="UP001190640">
    <property type="component" value="Chromosome 12"/>
</dbReference>
<evidence type="ECO:0000313" key="4">
    <source>
        <dbReference type="RefSeq" id="XP_054848697.1"/>
    </source>
</evidence>
<evidence type="ECO:0000256" key="1">
    <source>
        <dbReference type="ARBA" id="ARBA00005707"/>
    </source>
</evidence>
<organism evidence="3 4">
    <name type="scientific">Eublepharis macularius</name>
    <name type="common">Leopard gecko</name>
    <name type="synonym">Cyrtodactylus macularius</name>
    <dbReference type="NCBI Taxonomy" id="481883"/>
    <lineage>
        <taxon>Eukaryota</taxon>
        <taxon>Metazoa</taxon>
        <taxon>Chordata</taxon>
        <taxon>Craniata</taxon>
        <taxon>Vertebrata</taxon>
        <taxon>Euteleostomi</taxon>
        <taxon>Lepidosauria</taxon>
        <taxon>Squamata</taxon>
        <taxon>Bifurcata</taxon>
        <taxon>Gekkota</taxon>
        <taxon>Eublepharidae</taxon>
        <taxon>Eublepharinae</taxon>
        <taxon>Eublepharis</taxon>
    </lineage>
</organism>
<name>A0AA97K3W7_EUBMA</name>
<sequence>MEEAPQGTFQDELEWCISQLETGLLRLNPTPEQAEESQRILRVLRSRKAPFVKKRQVMCHVFGDYRLKMAQERKRAATAGVKSEKVQIQPGDASTSGSMVYRKQSSQPSKTSSWFTPSNNSFQFGFVIPERTPEEINRTIREAHEVGNSQEPSATNSSSPQKDQDGMLHFSTETQGPEFAFNFIIPNGLPSPAAAADPRLEDAAKTVPERDAPARKATELVGSSVSPNPDTLDTLSNRDKSVDDSSSLGAAQGAVTERKEITCKETNAAAAASGGSSKRRKKRKKQQPSKEEPSKNLSEDSRCRIKGTPDQTEVCQQSDAQVKREVDWCVEQLELGLKTQKATPKQMDEVLRAIRTLRSEKAVLAKKRQIMRVMFGDYRKKMAEERLKQLKLMQAASKAARITEVTEEACRKSSRVFRKSVQAVRRSQSPKQSLRCQPASTSLPRATAACPFTFTSSQEEFCFNFF</sequence>
<feature type="region of interest" description="Disordered" evidence="2">
    <location>
        <begin position="192"/>
        <end position="316"/>
    </location>
</feature>
<feature type="region of interest" description="Disordered" evidence="2">
    <location>
        <begin position="145"/>
        <end position="169"/>
    </location>
</feature>
<keyword evidence="3" id="KW-1185">Reference proteome</keyword>
<dbReference type="RefSeq" id="XP_054848697.1">
    <property type="nucleotide sequence ID" value="XM_054992722.1"/>
</dbReference>
<dbReference type="InterPro" id="IPR029274">
    <property type="entry name" value="DUF4615"/>
</dbReference>
<evidence type="ECO:0000313" key="3">
    <source>
        <dbReference type="Proteomes" id="UP001190640"/>
    </source>
</evidence>
<dbReference type="GeneID" id="129338461"/>
<dbReference type="Pfam" id="PF15393">
    <property type="entry name" value="DUF4615"/>
    <property type="match status" value="2"/>
</dbReference>
<feature type="compositionally biased region" description="Polar residues" evidence="2">
    <location>
        <begin position="147"/>
        <end position="161"/>
    </location>
</feature>
<dbReference type="AlphaFoldDB" id="A0AA97K3W7"/>
<feature type="region of interest" description="Disordered" evidence="2">
    <location>
        <begin position="77"/>
        <end position="99"/>
    </location>
</feature>
<feature type="compositionally biased region" description="Basic residues" evidence="2">
    <location>
        <begin position="277"/>
        <end position="287"/>
    </location>
</feature>
<feature type="compositionally biased region" description="Polar residues" evidence="2">
    <location>
        <begin position="221"/>
        <end position="235"/>
    </location>
</feature>
<dbReference type="KEGG" id="emc:129338461"/>
<gene>
    <name evidence="4" type="primary">C12H8orf33</name>
</gene>